<name>A0ACC2Q037_9NEOP</name>
<organism evidence="1 2">
    <name type="scientific">Mythimna loreyi</name>
    <dbReference type="NCBI Taxonomy" id="667449"/>
    <lineage>
        <taxon>Eukaryota</taxon>
        <taxon>Metazoa</taxon>
        <taxon>Ecdysozoa</taxon>
        <taxon>Arthropoda</taxon>
        <taxon>Hexapoda</taxon>
        <taxon>Insecta</taxon>
        <taxon>Pterygota</taxon>
        <taxon>Neoptera</taxon>
        <taxon>Endopterygota</taxon>
        <taxon>Lepidoptera</taxon>
        <taxon>Glossata</taxon>
        <taxon>Ditrysia</taxon>
        <taxon>Noctuoidea</taxon>
        <taxon>Noctuidae</taxon>
        <taxon>Noctuinae</taxon>
        <taxon>Hadenini</taxon>
        <taxon>Mythimna</taxon>
    </lineage>
</organism>
<evidence type="ECO:0000313" key="1">
    <source>
        <dbReference type="EMBL" id="KAJ8704297.1"/>
    </source>
</evidence>
<evidence type="ECO:0000313" key="2">
    <source>
        <dbReference type="Proteomes" id="UP001231649"/>
    </source>
</evidence>
<accession>A0ACC2Q037</accession>
<proteinExistence type="predicted"/>
<dbReference type="Proteomes" id="UP001231649">
    <property type="component" value="Chromosome 32"/>
</dbReference>
<comment type="caution">
    <text evidence="1">The sequence shown here is derived from an EMBL/GenBank/DDBJ whole genome shotgun (WGS) entry which is preliminary data.</text>
</comment>
<reference evidence="1" key="1">
    <citation type="submission" date="2023-03" db="EMBL/GenBank/DDBJ databases">
        <title>Chromosome-level genomes of two armyworms, Mythimna separata and Mythimna loreyi, provide insights into the biosynthesis and reception of sex pheromones.</title>
        <authorList>
            <person name="Zhao H."/>
        </authorList>
    </citation>
    <scope>NUCLEOTIDE SEQUENCE</scope>
    <source>
        <strain evidence="1">BeijingLab</strain>
    </source>
</reference>
<protein>
    <submittedName>
        <fullName evidence="1">Uncharacterized protein</fullName>
    </submittedName>
</protein>
<keyword evidence="2" id="KW-1185">Reference proteome</keyword>
<gene>
    <name evidence="1" type="ORF">PYW08_013021</name>
</gene>
<dbReference type="EMBL" id="CM056808">
    <property type="protein sequence ID" value="KAJ8704297.1"/>
    <property type="molecule type" value="Genomic_DNA"/>
</dbReference>
<sequence>MARTKRVGGYYSKFDNEDSDRSMDLNGLIRFLLGFFPNPEQRMLDHGDVVPPERKLQRSTQIVNLPKFDPERREQFRNHYGKIGHTQTENKNIQASRFPAKR</sequence>